<dbReference type="OrthoDB" id="239512at2"/>
<dbReference type="PROSITE" id="PS50234">
    <property type="entry name" value="VWFA"/>
    <property type="match status" value="1"/>
</dbReference>
<evidence type="ECO:0000256" key="2">
    <source>
        <dbReference type="SAM" id="Phobius"/>
    </source>
</evidence>
<protein>
    <recommendedName>
        <fullName evidence="3">VWFA domain-containing protein</fullName>
    </recommendedName>
</protein>
<comment type="caution">
    <text evidence="4">The sequence shown here is derived from an EMBL/GenBank/DDBJ whole genome shotgun (WGS) entry which is preliminary data.</text>
</comment>
<sequence>MHQPARLGQVVQPTTAEAGTPLAVRAEQDPEQRSWWSWDNITRSASFLVSFGFHFVLILVLALFTITELPKQGIELVVVDPLEEEREELLEFELDDSEKISSEMTIANLTTTEQGMEGLVEASLSAPVLELPPTEYLDGPEVIFEPNALLTKNTDSLIQDMPVGTVGSVQEVVGDYQEAMDQISQELIWMLSKNKVLVIWLFDQSESMKDDQEKIRRRIHRIYGEVGLSEHAKGQALTSAVASFGQGFELHTRAPVDDPEEVDQAITEVPVDPSGEEMFCSAVGEALTLHRRYAKTANRKIALIVVTDESGNTKDNEGRLEKSISVAQAADARVFILGREAVFGYPFAHVRWVHPQTGSTHLLPVDRGPEAAIVEQLQTDGFGKRTDAMASGFGPYEQVRMAKETGGIFFMLPGEESNINQSIDRRYEARKMNLYRPDLRARVDQLSEVKTDPLKTLLTKIIYDLNPYQERVADVIEIQQRFSPDPAKFQQEVRKQQAKMMTYVTYLDKAIEVAEQNRALRDDSTSLRWQANYDLLYGQLLAYRARAYEYGAYLTKFLASPPRMPSQPDYLELRGWRLATTSELAAPEKTDADIARSREVLEGIIAEHDGTPWATRASWELRRGFGVKLEPVYFDTRRLNRNRGMSNPRPHMPQPAPMVPVPIPKL</sequence>
<gene>
    <name evidence="4" type="ORF">C5Y93_27435</name>
</gene>
<dbReference type="RefSeq" id="WP_105338669.1">
    <property type="nucleotide sequence ID" value="NZ_PUHZ01000025.1"/>
</dbReference>
<dbReference type="Proteomes" id="UP000237819">
    <property type="component" value="Unassembled WGS sequence"/>
</dbReference>
<accession>A0A2S8GC96</accession>
<keyword evidence="2" id="KW-1133">Transmembrane helix</keyword>
<dbReference type="Gene3D" id="3.40.50.410">
    <property type="entry name" value="von Willebrand factor, type A domain"/>
    <property type="match status" value="1"/>
</dbReference>
<dbReference type="InterPro" id="IPR036465">
    <property type="entry name" value="vWFA_dom_sf"/>
</dbReference>
<reference evidence="4 5" key="1">
    <citation type="submission" date="2018-02" db="EMBL/GenBank/DDBJ databases">
        <title>Comparative genomes isolates from brazilian mangrove.</title>
        <authorList>
            <person name="Araujo J.E."/>
            <person name="Taketani R.G."/>
            <person name="Silva M.C.P."/>
            <person name="Loureco M.V."/>
            <person name="Andreote F.D."/>
        </authorList>
    </citation>
    <scope>NUCLEOTIDE SEQUENCE [LARGE SCALE GENOMIC DNA]</scope>
    <source>
        <strain evidence="4 5">Nap-Phe MGV</strain>
    </source>
</reference>
<evidence type="ECO:0000256" key="1">
    <source>
        <dbReference type="SAM" id="MobiDB-lite"/>
    </source>
</evidence>
<keyword evidence="2" id="KW-0812">Transmembrane</keyword>
<dbReference type="EMBL" id="PUHZ01000025">
    <property type="protein sequence ID" value="PQO42086.1"/>
    <property type="molecule type" value="Genomic_DNA"/>
</dbReference>
<proteinExistence type="predicted"/>
<dbReference type="SUPFAM" id="SSF53300">
    <property type="entry name" value="vWA-like"/>
    <property type="match status" value="1"/>
</dbReference>
<feature type="compositionally biased region" description="Pro residues" evidence="1">
    <location>
        <begin position="650"/>
        <end position="666"/>
    </location>
</feature>
<keyword evidence="2" id="KW-0472">Membrane</keyword>
<feature type="transmembrane region" description="Helical" evidence="2">
    <location>
        <begin position="45"/>
        <end position="66"/>
    </location>
</feature>
<evidence type="ECO:0000313" key="4">
    <source>
        <dbReference type="EMBL" id="PQO42086.1"/>
    </source>
</evidence>
<dbReference type="CDD" id="cd00198">
    <property type="entry name" value="vWFA"/>
    <property type="match status" value="1"/>
</dbReference>
<dbReference type="AlphaFoldDB" id="A0A2S8GC96"/>
<name>A0A2S8GC96_9BACT</name>
<feature type="region of interest" description="Disordered" evidence="1">
    <location>
        <begin position="641"/>
        <end position="666"/>
    </location>
</feature>
<feature type="domain" description="VWFA" evidence="3">
    <location>
        <begin position="197"/>
        <end position="338"/>
    </location>
</feature>
<evidence type="ECO:0000259" key="3">
    <source>
        <dbReference type="PROSITE" id="PS50234"/>
    </source>
</evidence>
<dbReference type="InterPro" id="IPR002035">
    <property type="entry name" value="VWF_A"/>
</dbReference>
<organism evidence="4 5">
    <name type="scientific">Blastopirellula marina</name>
    <dbReference type="NCBI Taxonomy" id="124"/>
    <lineage>
        <taxon>Bacteria</taxon>
        <taxon>Pseudomonadati</taxon>
        <taxon>Planctomycetota</taxon>
        <taxon>Planctomycetia</taxon>
        <taxon>Pirellulales</taxon>
        <taxon>Pirellulaceae</taxon>
        <taxon>Blastopirellula</taxon>
    </lineage>
</organism>
<evidence type="ECO:0000313" key="5">
    <source>
        <dbReference type="Proteomes" id="UP000237819"/>
    </source>
</evidence>